<proteinExistence type="predicted"/>
<dbReference type="Proteomes" id="UP001195483">
    <property type="component" value="Unassembled WGS sequence"/>
</dbReference>
<reference evidence="1" key="3">
    <citation type="submission" date="2023-05" db="EMBL/GenBank/DDBJ databases">
        <authorList>
            <person name="Smith C.H."/>
        </authorList>
    </citation>
    <scope>NUCLEOTIDE SEQUENCE</scope>
    <source>
        <strain evidence="1">CHS0354</strain>
        <tissue evidence="1">Mantle</tissue>
    </source>
</reference>
<evidence type="ECO:0000313" key="1">
    <source>
        <dbReference type="EMBL" id="KAK3607838.1"/>
    </source>
</evidence>
<dbReference type="AlphaFoldDB" id="A0AAE0TDR4"/>
<name>A0AAE0TDR4_9BIVA</name>
<comment type="caution">
    <text evidence="1">The sequence shown here is derived from an EMBL/GenBank/DDBJ whole genome shotgun (WGS) entry which is preliminary data.</text>
</comment>
<protein>
    <submittedName>
        <fullName evidence="1">Uncharacterized protein</fullName>
    </submittedName>
</protein>
<reference evidence="1" key="2">
    <citation type="journal article" date="2021" name="Genome Biol. Evol.">
        <title>Developing a high-quality reference genome for a parasitic bivalve with doubly uniparental inheritance (Bivalvia: Unionida).</title>
        <authorList>
            <person name="Smith C.H."/>
        </authorList>
    </citation>
    <scope>NUCLEOTIDE SEQUENCE</scope>
    <source>
        <strain evidence="1">CHS0354</strain>
        <tissue evidence="1">Mantle</tissue>
    </source>
</reference>
<keyword evidence="2" id="KW-1185">Reference proteome</keyword>
<gene>
    <name evidence="1" type="ORF">CHS0354_031340</name>
</gene>
<accession>A0AAE0TDR4</accession>
<dbReference type="EMBL" id="JAEAOA010001875">
    <property type="protein sequence ID" value="KAK3607838.1"/>
    <property type="molecule type" value="Genomic_DNA"/>
</dbReference>
<sequence length="147" mass="16358">MATQISVGSQHSFIHLFTRSFLFIRSVYRQPAKEGEYSEPSFRSRMRSSHVVLINIPFLALPFTEVKIIAPYAYVATMAENYSNANQQCQESACKSVSSQEIDMQVSQFSACVSDSNAGSRHACQSLMPEWTYKAVSSAGVDVQISQ</sequence>
<evidence type="ECO:0000313" key="2">
    <source>
        <dbReference type="Proteomes" id="UP001195483"/>
    </source>
</evidence>
<reference evidence="1" key="1">
    <citation type="journal article" date="2021" name="Genome Biol. Evol.">
        <title>A High-Quality Reference Genome for a Parasitic Bivalve with Doubly Uniparental Inheritance (Bivalvia: Unionida).</title>
        <authorList>
            <person name="Smith C.H."/>
        </authorList>
    </citation>
    <scope>NUCLEOTIDE SEQUENCE</scope>
    <source>
        <strain evidence="1">CHS0354</strain>
    </source>
</reference>
<organism evidence="1 2">
    <name type="scientific">Potamilus streckersoni</name>
    <dbReference type="NCBI Taxonomy" id="2493646"/>
    <lineage>
        <taxon>Eukaryota</taxon>
        <taxon>Metazoa</taxon>
        <taxon>Spiralia</taxon>
        <taxon>Lophotrochozoa</taxon>
        <taxon>Mollusca</taxon>
        <taxon>Bivalvia</taxon>
        <taxon>Autobranchia</taxon>
        <taxon>Heteroconchia</taxon>
        <taxon>Palaeoheterodonta</taxon>
        <taxon>Unionida</taxon>
        <taxon>Unionoidea</taxon>
        <taxon>Unionidae</taxon>
        <taxon>Ambleminae</taxon>
        <taxon>Lampsilini</taxon>
        <taxon>Potamilus</taxon>
    </lineage>
</organism>